<gene>
    <name evidence="2" type="ORF">L1785_20080</name>
</gene>
<proteinExistence type="predicted"/>
<keyword evidence="1" id="KW-0812">Transmembrane</keyword>
<protein>
    <submittedName>
        <fullName evidence="2">DUF2306 domain-containing protein</fullName>
    </submittedName>
</protein>
<feature type="transmembrane region" description="Helical" evidence="1">
    <location>
        <begin position="21"/>
        <end position="42"/>
    </location>
</feature>
<evidence type="ECO:0000256" key="1">
    <source>
        <dbReference type="SAM" id="Phobius"/>
    </source>
</evidence>
<dbReference type="EMBL" id="JAKGSG010000057">
    <property type="protein sequence ID" value="MCF4123272.1"/>
    <property type="molecule type" value="Genomic_DNA"/>
</dbReference>
<dbReference type="Gene3D" id="1.20.120.1770">
    <property type="match status" value="1"/>
</dbReference>
<feature type="transmembrane region" description="Helical" evidence="1">
    <location>
        <begin position="95"/>
        <end position="117"/>
    </location>
</feature>
<feature type="transmembrane region" description="Helical" evidence="1">
    <location>
        <begin position="62"/>
        <end position="83"/>
    </location>
</feature>
<keyword evidence="3" id="KW-1185">Reference proteome</keyword>
<organism evidence="2 3">
    <name type="scientific">Antribacter soli</name>
    <dbReference type="NCBI Taxonomy" id="2910976"/>
    <lineage>
        <taxon>Bacteria</taxon>
        <taxon>Bacillati</taxon>
        <taxon>Actinomycetota</taxon>
        <taxon>Actinomycetes</taxon>
        <taxon>Micrococcales</taxon>
        <taxon>Promicromonosporaceae</taxon>
        <taxon>Antribacter</taxon>
    </lineage>
</organism>
<dbReference type="AlphaFoldDB" id="A0AA41UB10"/>
<dbReference type="Proteomes" id="UP001165405">
    <property type="component" value="Unassembled WGS sequence"/>
</dbReference>
<comment type="caution">
    <text evidence="2">The sequence shown here is derived from an EMBL/GenBank/DDBJ whole genome shotgun (WGS) entry which is preliminary data.</text>
</comment>
<sequence>MASTTPSTRTRPLPGGTRRRTGWLAPAGLLLLAIVPVAAGALRLTELASGPAVTPENARFVTMPLPVVVHIVAVTVYAVLGAFQFSPGLRRRHRAWHRAAGTVLVPAGLATALSGLWMTAFYDLPAKDTLAVNATRYVVGAVMTVSLILAVRALMRHDYRAHGAWMTRAYALAMGAGTQAVVLGTWLVVARPSVESDESIQVSSVLMIVSWVLNALVAEWVIHRRRRPARVRR</sequence>
<dbReference type="Pfam" id="PF10067">
    <property type="entry name" value="DUF2306"/>
    <property type="match status" value="1"/>
</dbReference>
<evidence type="ECO:0000313" key="2">
    <source>
        <dbReference type="EMBL" id="MCF4123272.1"/>
    </source>
</evidence>
<keyword evidence="1" id="KW-0472">Membrane</keyword>
<dbReference type="InterPro" id="IPR018750">
    <property type="entry name" value="DUF2306_membrane"/>
</dbReference>
<feature type="transmembrane region" description="Helical" evidence="1">
    <location>
        <begin position="167"/>
        <end position="188"/>
    </location>
</feature>
<reference evidence="2" key="1">
    <citation type="submission" date="2022-01" db="EMBL/GenBank/DDBJ databases">
        <title>Antribacter sp. nov., isolated from Guizhou of China.</title>
        <authorList>
            <person name="Chengliang C."/>
            <person name="Ya Z."/>
        </authorList>
    </citation>
    <scope>NUCLEOTIDE SEQUENCE</scope>
    <source>
        <strain evidence="2">KLBMP 9083</strain>
    </source>
</reference>
<dbReference type="RefSeq" id="WP_236091083.1">
    <property type="nucleotide sequence ID" value="NZ_JAKGSG010000057.1"/>
</dbReference>
<feature type="transmembrane region" description="Helical" evidence="1">
    <location>
        <begin position="137"/>
        <end position="155"/>
    </location>
</feature>
<keyword evidence="1" id="KW-1133">Transmembrane helix</keyword>
<feature type="transmembrane region" description="Helical" evidence="1">
    <location>
        <begin position="200"/>
        <end position="222"/>
    </location>
</feature>
<evidence type="ECO:0000313" key="3">
    <source>
        <dbReference type="Proteomes" id="UP001165405"/>
    </source>
</evidence>
<name>A0AA41UB10_9MICO</name>
<accession>A0AA41UB10</accession>